<feature type="non-terminal residue" evidence="1">
    <location>
        <position position="1"/>
    </location>
</feature>
<name>A0A371FAR9_MUCPR</name>
<gene>
    <name evidence="1" type="ORF">CR513_44744</name>
</gene>
<dbReference type="Proteomes" id="UP000257109">
    <property type="component" value="Unassembled WGS sequence"/>
</dbReference>
<dbReference type="EMBL" id="QJKJ01009858">
    <property type="protein sequence ID" value="RDX75380.1"/>
    <property type="molecule type" value="Genomic_DNA"/>
</dbReference>
<evidence type="ECO:0000313" key="1">
    <source>
        <dbReference type="EMBL" id="RDX75380.1"/>
    </source>
</evidence>
<reference evidence="1" key="1">
    <citation type="submission" date="2018-05" db="EMBL/GenBank/DDBJ databases">
        <title>Draft genome of Mucuna pruriens seed.</title>
        <authorList>
            <person name="Nnadi N.E."/>
            <person name="Vos R."/>
            <person name="Hasami M.H."/>
            <person name="Devisetty U.K."/>
            <person name="Aguiy J.C."/>
        </authorList>
    </citation>
    <scope>NUCLEOTIDE SEQUENCE [LARGE SCALE GENOMIC DNA]</scope>
    <source>
        <strain evidence="1">JCA_2017</strain>
    </source>
</reference>
<dbReference type="AlphaFoldDB" id="A0A371FAR9"/>
<keyword evidence="2" id="KW-1185">Reference proteome</keyword>
<comment type="caution">
    <text evidence="1">The sequence shown here is derived from an EMBL/GenBank/DDBJ whole genome shotgun (WGS) entry which is preliminary data.</text>
</comment>
<sequence>MTLYWVEGRSKVYLEPIIKNTSDPILKPKPVKSSFESNQSAKAKAARGYNTKVFPRKLKKQDLVLKRVLRDNTNNKLTLNWEGPYRIIEEVGKGAFQLEHLDGRKVLCTWNMTSLRIYYS</sequence>
<proteinExistence type="predicted"/>
<protein>
    <submittedName>
        <fullName evidence="1">Uncharacterized protein</fullName>
    </submittedName>
</protein>
<accession>A0A371FAR9</accession>
<evidence type="ECO:0000313" key="2">
    <source>
        <dbReference type="Proteomes" id="UP000257109"/>
    </source>
</evidence>
<organism evidence="1 2">
    <name type="scientific">Mucuna pruriens</name>
    <name type="common">Velvet bean</name>
    <name type="synonym">Dolichos pruriens</name>
    <dbReference type="NCBI Taxonomy" id="157652"/>
    <lineage>
        <taxon>Eukaryota</taxon>
        <taxon>Viridiplantae</taxon>
        <taxon>Streptophyta</taxon>
        <taxon>Embryophyta</taxon>
        <taxon>Tracheophyta</taxon>
        <taxon>Spermatophyta</taxon>
        <taxon>Magnoliopsida</taxon>
        <taxon>eudicotyledons</taxon>
        <taxon>Gunneridae</taxon>
        <taxon>Pentapetalae</taxon>
        <taxon>rosids</taxon>
        <taxon>fabids</taxon>
        <taxon>Fabales</taxon>
        <taxon>Fabaceae</taxon>
        <taxon>Papilionoideae</taxon>
        <taxon>50 kb inversion clade</taxon>
        <taxon>NPAAA clade</taxon>
        <taxon>indigoferoid/millettioid clade</taxon>
        <taxon>Phaseoleae</taxon>
        <taxon>Mucuna</taxon>
    </lineage>
</organism>
<dbReference type="OrthoDB" id="1433117at2759"/>